<dbReference type="GeneID" id="18873677"/>
<dbReference type="InterPro" id="IPR012470">
    <property type="entry name" value="Pup1-like"/>
</dbReference>
<dbReference type="Pfam" id="PF07954">
    <property type="entry name" value="DUF1689"/>
    <property type="match status" value="1"/>
</dbReference>
<gene>
    <name evidence="3" type="ORF">SPAPADRAFT_61006</name>
</gene>
<dbReference type="eggNOG" id="ENOG502S01E">
    <property type="taxonomic scope" value="Eukaryota"/>
</dbReference>
<feature type="transmembrane region" description="Helical" evidence="2">
    <location>
        <begin position="90"/>
        <end position="111"/>
    </location>
</feature>
<evidence type="ECO:0000256" key="2">
    <source>
        <dbReference type="SAM" id="Phobius"/>
    </source>
</evidence>
<evidence type="ECO:0000313" key="4">
    <source>
        <dbReference type="Proteomes" id="UP000000709"/>
    </source>
</evidence>
<dbReference type="OrthoDB" id="4010386at2759"/>
<dbReference type="HOGENOM" id="CLU_087023_0_0_1"/>
<protein>
    <recommendedName>
        <fullName evidence="5">Transmembrane protein</fullName>
    </recommendedName>
</protein>
<evidence type="ECO:0000313" key="3">
    <source>
        <dbReference type="EMBL" id="EGW31903.1"/>
    </source>
</evidence>
<dbReference type="KEGG" id="spaa:SPAPADRAFT_61006"/>
<dbReference type="Proteomes" id="UP000000709">
    <property type="component" value="Unassembled WGS sequence"/>
</dbReference>
<evidence type="ECO:0000256" key="1">
    <source>
        <dbReference type="SAM" id="MobiDB-lite"/>
    </source>
</evidence>
<dbReference type="InParanoid" id="G3AN60"/>
<proteinExistence type="predicted"/>
<feature type="region of interest" description="Disordered" evidence="1">
    <location>
        <begin position="203"/>
        <end position="249"/>
    </location>
</feature>
<dbReference type="AlphaFoldDB" id="G3AN60"/>
<sequence>MSKETPSMSTSRDNPLFDKLNPQQIQASIKFYEADHELTHEERLKITQDLQYMVGKSNIVTLGATIAGSLSPTVYYRYIKKQVPAGARFIVYPGLSFFLGLGNLFLVNNMYGRYQFNQKQNEVHDPKLQRVWDSMDYRTLAIFYIYYLRSSADPNAIMKDPRSITREDIYGVKVDPNMAEKVNQPKDTYSEYATRWNEIRQEEVKHEQELPEIKKYDNDDIFDFDKPRTETSDQEDHQSAWDKIRSSSR</sequence>
<reference evidence="3 4" key="1">
    <citation type="journal article" date="2011" name="Proc. Natl. Acad. Sci. U.S.A.">
        <title>Comparative genomics of xylose-fermenting fungi for enhanced biofuel production.</title>
        <authorList>
            <person name="Wohlbach D.J."/>
            <person name="Kuo A."/>
            <person name="Sato T.K."/>
            <person name="Potts K.M."/>
            <person name="Salamov A.A."/>
            <person name="LaButti K.M."/>
            <person name="Sun H."/>
            <person name="Clum A."/>
            <person name="Pangilinan J.L."/>
            <person name="Lindquist E.A."/>
            <person name="Lucas S."/>
            <person name="Lapidus A."/>
            <person name="Jin M."/>
            <person name="Gunawan C."/>
            <person name="Balan V."/>
            <person name="Dale B.E."/>
            <person name="Jeffries T.W."/>
            <person name="Zinkel R."/>
            <person name="Barry K.W."/>
            <person name="Grigoriev I.V."/>
            <person name="Gasch A.P."/>
        </authorList>
    </citation>
    <scope>NUCLEOTIDE SEQUENCE [LARGE SCALE GENOMIC DNA]</scope>
    <source>
        <strain evidence="4">NRRL Y-27907 / 11-Y1</strain>
    </source>
</reference>
<name>G3AN60_SPAPN</name>
<dbReference type="STRING" id="619300.G3AN60"/>
<dbReference type="RefSeq" id="XP_007375179.1">
    <property type="nucleotide sequence ID" value="XM_007375117.1"/>
</dbReference>
<evidence type="ECO:0008006" key="5">
    <source>
        <dbReference type="Google" id="ProtNLM"/>
    </source>
</evidence>
<dbReference type="OMA" id="WDSMDYR"/>
<feature type="transmembrane region" description="Helical" evidence="2">
    <location>
        <begin position="59"/>
        <end position="78"/>
    </location>
</feature>
<keyword evidence="2" id="KW-1133">Transmembrane helix</keyword>
<dbReference type="EMBL" id="GL996502">
    <property type="protein sequence ID" value="EGW31903.1"/>
    <property type="molecule type" value="Genomic_DNA"/>
</dbReference>
<keyword evidence="4" id="KW-1185">Reference proteome</keyword>
<keyword evidence="2" id="KW-0812">Transmembrane</keyword>
<keyword evidence="2" id="KW-0472">Membrane</keyword>
<organism evidence="4">
    <name type="scientific">Spathaspora passalidarum (strain NRRL Y-27907 / 11-Y1)</name>
    <dbReference type="NCBI Taxonomy" id="619300"/>
    <lineage>
        <taxon>Eukaryota</taxon>
        <taxon>Fungi</taxon>
        <taxon>Dikarya</taxon>
        <taxon>Ascomycota</taxon>
        <taxon>Saccharomycotina</taxon>
        <taxon>Pichiomycetes</taxon>
        <taxon>Debaryomycetaceae</taxon>
        <taxon>Spathaspora</taxon>
    </lineage>
</organism>
<accession>G3AN60</accession>